<feature type="signal peptide" evidence="1">
    <location>
        <begin position="1"/>
        <end position="19"/>
    </location>
</feature>
<sequence length="66" mass="7164">MIASLLLLAAAAAMITALAAPSLFLRHNLTLPLLGWTDVTDRDADRVDAELRAIISMREQSVHEHG</sequence>
<keyword evidence="1" id="KW-0732">Signal</keyword>
<accession>A0A9X2IWC3</accession>
<dbReference type="Proteomes" id="UP001139157">
    <property type="component" value="Unassembled WGS sequence"/>
</dbReference>
<proteinExistence type="predicted"/>
<dbReference type="RefSeq" id="WP_251910484.1">
    <property type="nucleotide sequence ID" value="NZ_JAMRXG010000003.1"/>
</dbReference>
<keyword evidence="3" id="KW-1185">Reference proteome</keyword>
<reference evidence="2" key="1">
    <citation type="submission" date="2022-06" db="EMBL/GenBank/DDBJ databases">
        <title>Novel species in genus nocardia.</title>
        <authorList>
            <person name="Li F."/>
        </authorList>
    </citation>
    <scope>NUCLEOTIDE SEQUENCE</scope>
    <source>
        <strain evidence="2">CDC141</strain>
    </source>
</reference>
<dbReference type="EMBL" id="JAMRXG010000003">
    <property type="protein sequence ID" value="MCM6773409.1"/>
    <property type="molecule type" value="Genomic_DNA"/>
</dbReference>
<protein>
    <submittedName>
        <fullName evidence="2">Uncharacterized protein</fullName>
    </submittedName>
</protein>
<name>A0A9X2IWC3_9NOCA</name>
<comment type="caution">
    <text evidence="2">The sequence shown here is derived from an EMBL/GenBank/DDBJ whole genome shotgun (WGS) entry which is preliminary data.</text>
</comment>
<evidence type="ECO:0000313" key="2">
    <source>
        <dbReference type="EMBL" id="MCM6773409.1"/>
    </source>
</evidence>
<gene>
    <name evidence="2" type="ORF">NDR86_07980</name>
</gene>
<organism evidence="2 3">
    <name type="scientific">Nocardia pulmonis</name>
    <dbReference type="NCBI Taxonomy" id="2951408"/>
    <lineage>
        <taxon>Bacteria</taxon>
        <taxon>Bacillati</taxon>
        <taxon>Actinomycetota</taxon>
        <taxon>Actinomycetes</taxon>
        <taxon>Mycobacteriales</taxon>
        <taxon>Nocardiaceae</taxon>
        <taxon>Nocardia</taxon>
    </lineage>
</organism>
<evidence type="ECO:0000256" key="1">
    <source>
        <dbReference type="SAM" id="SignalP"/>
    </source>
</evidence>
<evidence type="ECO:0000313" key="3">
    <source>
        <dbReference type="Proteomes" id="UP001139157"/>
    </source>
</evidence>
<feature type="chain" id="PRO_5040871513" evidence="1">
    <location>
        <begin position="20"/>
        <end position="66"/>
    </location>
</feature>
<dbReference type="AlphaFoldDB" id="A0A9X2IWC3"/>